<keyword evidence="2" id="KW-0418">Kinase</keyword>
<keyword evidence="2" id="KW-0808">Transferase</keyword>
<gene>
    <name evidence="2" type="primary">hprK</name>
    <name evidence="2" type="ORF">BOA8489_03292</name>
</gene>
<dbReference type="OrthoDB" id="8326226at2"/>
<proteinExistence type="predicted"/>
<dbReference type="GO" id="GO:0005524">
    <property type="term" value="F:ATP binding"/>
    <property type="evidence" value="ECO:0007669"/>
    <property type="project" value="InterPro"/>
</dbReference>
<dbReference type="SUPFAM" id="SSF53795">
    <property type="entry name" value="PEP carboxykinase-like"/>
    <property type="match status" value="1"/>
</dbReference>
<dbReference type="RefSeq" id="WP_093975356.1">
    <property type="nucleotide sequence ID" value="NZ_FXXQ01000012.1"/>
</dbReference>
<dbReference type="Pfam" id="PF07475">
    <property type="entry name" value="Hpr_kinase_C"/>
    <property type="match status" value="1"/>
</dbReference>
<dbReference type="EC" id="2.7.11.-" evidence="2"/>
<evidence type="ECO:0000313" key="3">
    <source>
        <dbReference type="Proteomes" id="UP000201838"/>
    </source>
</evidence>
<dbReference type="InterPro" id="IPR027417">
    <property type="entry name" value="P-loop_NTPase"/>
</dbReference>
<accession>A0A238J3G6</accession>
<dbReference type="AlphaFoldDB" id="A0A238J3G6"/>
<sequence>MTVRTPEPVNLHASAVTFGPSGLLIMGASGSGKSSLALQLMAMGATLVADDRVIATPDGQGGLRLTAPAPLKGLIEARGVGLIRVDHRPAMAAWVVTLDDVENARLPEGHETVIADVTLPLLRKVESPVFPAMICALMNGGRSAP</sequence>
<keyword evidence="3" id="KW-1185">Reference proteome</keyword>
<dbReference type="GO" id="GO:0006109">
    <property type="term" value="P:regulation of carbohydrate metabolic process"/>
    <property type="evidence" value="ECO:0007669"/>
    <property type="project" value="InterPro"/>
</dbReference>
<organism evidence="2 3">
    <name type="scientific">Boseongicola aestuarii</name>
    <dbReference type="NCBI Taxonomy" id="1470561"/>
    <lineage>
        <taxon>Bacteria</taxon>
        <taxon>Pseudomonadati</taxon>
        <taxon>Pseudomonadota</taxon>
        <taxon>Alphaproteobacteria</taxon>
        <taxon>Rhodobacterales</taxon>
        <taxon>Paracoccaceae</taxon>
        <taxon>Boseongicola</taxon>
    </lineage>
</organism>
<dbReference type="InterPro" id="IPR011104">
    <property type="entry name" value="Hpr_kin/Pase_C"/>
</dbReference>
<dbReference type="EMBL" id="FXXQ01000012">
    <property type="protein sequence ID" value="SMX25157.1"/>
    <property type="molecule type" value="Genomic_DNA"/>
</dbReference>
<name>A0A238J3G6_9RHOB</name>
<feature type="domain" description="HPr kinase/phosphorylase C-terminal" evidence="1">
    <location>
        <begin position="10"/>
        <end position="86"/>
    </location>
</feature>
<protein>
    <submittedName>
        <fullName evidence="2">HPr kinase/phosphorylase</fullName>
        <ecNumber evidence="2">2.7.11.-</ecNumber>
    </submittedName>
</protein>
<reference evidence="2 3" key="1">
    <citation type="submission" date="2017-05" db="EMBL/GenBank/DDBJ databases">
        <authorList>
            <person name="Song R."/>
            <person name="Chenine A.L."/>
            <person name="Ruprecht R.M."/>
        </authorList>
    </citation>
    <scope>NUCLEOTIDE SEQUENCE [LARGE SCALE GENOMIC DNA]</scope>
    <source>
        <strain evidence="2 3">CECT 8489</strain>
    </source>
</reference>
<dbReference type="GO" id="GO:0000155">
    <property type="term" value="F:phosphorelay sensor kinase activity"/>
    <property type="evidence" value="ECO:0007669"/>
    <property type="project" value="InterPro"/>
</dbReference>
<dbReference type="Gene3D" id="3.40.50.300">
    <property type="entry name" value="P-loop containing nucleotide triphosphate hydrolases"/>
    <property type="match status" value="1"/>
</dbReference>
<dbReference type="Proteomes" id="UP000201838">
    <property type="component" value="Unassembled WGS sequence"/>
</dbReference>
<evidence type="ECO:0000313" key="2">
    <source>
        <dbReference type="EMBL" id="SMX25157.1"/>
    </source>
</evidence>
<evidence type="ECO:0000259" key="1">
    <source>
        <dbReference type="Pfam" id="PF07475"/>
    </source>
</evidence>